<accession>A0ABD0KDN8</accession>
<dbReference type="EMBL" id="JACVVK020000197">
    <property type="protein sequence ID" value="KAK7485269.1"/>
    <property type="molecule type" value="Genomic_DNA"/>
</dbReference>
<evidence type="ECO:0000313" key="1">
    <source>
        <dbReference type="EMBL" id="KAK7485269.1"/>
    </source>
</evidence>
<reference evidence="1 2" key="1">
    <citation type="journal article" date="2023" name="Sci. Data">
        <title>Genome assembly of the Korean intertidal mud-creeper Batillaria attramentaria.</title>
        <authorList>
            <person name="Patra A.K."/>
            <person name="Ho P.T."/>
            <person name="Jun S."/>
            <person name="Lee S.J."/>
            <person name="Kim Y."/>
            <person name="Won Y.J."/>
        </authorList>
    </citation>
    <scope>NUCLEOTIDE SEQUENCE [LARGE SCALE GENOMIC DNA]</scope>
    <source>
        <strain evidence="1">Wonlab-2016</strain>
    </source>
</reference>
<proteinExistence type="predicted"/>
<comment type="caution">
    <text evidence="1">The sequence shown here is derived from an EMBL/GenBank/DDBJ whole genome shotgun (WGS) entry which is preliminary data.</text>
</comment>
<organism evidence="1 2">
    <name type="scientific">Batillaria attramentaria</name>
    <dbReference type="NCBI Taxonomy" id="370345"/>
    <lineage>
        <taxon>Eukaryota</taxon>
        <taxon>Metazoa</taxon>
        <taxon>Spiralia</taxon>
        <taxon>Lophotrochozoa</taxon>
        <taxon>Mollusca</taxon>
        <taxon>Gastropoda</taxon>
        <taxon>Caenogastropoda</taxon>
        <taxon>Sorbeoconcha</taxon>
        <taxon>Cerithioidea</taxon>
        <taxon>Batillariidae</taxon>
        <taxon>Batillaria</taxon>
    </lineage>
</organism>
<gene>
    <name evidence="1" type="ORF">BaRGS_00023520</name>
</gene>
<dbReference type="Proteomes" id="UP001519460">
    <property type="component" value="Unassembled WGS sequence"/>
</dbReference>
<name>A0ABD0KDN8_9CAEN</name>
<keyword evidence="2" id="KW-1185">Reference proteome</keyword>
<evidence type="ECO:0000313" key="2">
    <source>
        <dbReference type="Proteomes" id="UP001519460"/>
    </source>
</evidence>
<sequence length="169" mass="18611">MKQAVTRYTSDSEAGRRLVRQMPFVDSHSARYLRHGSGTVHKTLSTRCVRRKRRVLPQIQTEIGCHAENCTEPPYCIKRKKSGGAETEGEPLGNSRLCAKLAMSSPHGGHNGNQRFLGRQQEVMNVLGPDDATPDTVLHVLVGPRCSYHSLSLISCCPYSVYSVCAGDV</sequence>
<dbReference type="AlphaFoldDB" id="A0ABD0KDN8"/>
<protein>
    <submittedName>
        <fullName evidence="1">Uncharacterized protein</fullName>
    </submittedName>
</protein>